<name>A0A0H5QIB3_9EUKA</name>
<reference evidence="1" key="1">
    <citation type="submission" date="2015-04" db="EMBL/GenBank/DDBJ databases">
        <title>The genome sequence of the plant pathogenic Rhizarian Plasmodiophora brassicae reveals insights in its biotrophic life cycle and the origin of chitin synthesis.</title>
        <authorList>
            <person name="Schwelm A."/>
            <person name="Fogelqvist J."/>
            <person name="Knaust A."/>
            <person name="Julke S."/>
            <person name="Lilja T."/>
            <person name="Dhandapani V."/>
            <person name="Bonilla-Rosso G."/>
            <person name="Karlsson M."/>
            <person name="Shevchenko A."/>
            <person name="Choi S.R."/>
            <person name="Kim H.G."/>
            <person name="Park J.Y."/>
            <person name="Lim Y.P."/>
            <person name="Ludwig-Muller J."/>
            <person name="Dixelius C."/>
        </authorList>
    </citation>
    <scope>NUCLEOTIDE SEQUENCE</scope>
    <source>
        <tissue evidence="1">Potato root galls</tissue>
    </source>
</reference>
<dbReference type="AlphaFoldDB" id="A0A0H5QIB3"/>
<dbReference type="EMBL" id="HACM01001301">
    <property type="protein sequence ID" value="CRZ01743.1"/>
    <property type="molecule type" value="Transcribed_RNA"/>
</dbReference>
<sequence>MKLVDRSKIALERSQRMDRVVLTMMDHFAQLARAVAKRAGAVPLKNTVIRSRFALDSTHSFMLSLKEPVKPDTTMLLMLGSGVLAPIVMVNNNQVASVGHTIAMVGAGLENAAVFMD</sequence>
<feature type="non-terminal residue" evidence="1">
    <location>
        <position position="117"/>
    </location>
</feature>
<accession>A0A0H5QIB3</accession>
<proteinExistence type="predicted"/>
<organism evidence="1">
    <name type="scientific">Spongospora subterranea</name>
    <dbReference type="NCBI Taxonomy" id="70186"/>
    <lineage>
        <taxon>Eukaryota</taxon>
        <taxon>Sar</taxon>
        <taxon>Rhizaria</taxon>
        <taxon>Endomyxa</taxon>
        <taxon>Phytomyxea</taxon>
        <taxon>Plasmodiophorida</taxon>
        <taxon>Plasmodiophoridae</taxon>
        <taxon>Spongospora</taxon>
    </lineage>
</organism>
<evidence type="ECO:0000313" key="1">
    <source>
        <dbReference type="EMBL" id="CRZ01743.1"/>
    </source>
</evidence>
<protein>
    <submittedName>
        <fullName evidence="1">Uncharacterized protein</fullName>
    </submittedName>
</protein>